<evidence type="ECO:0000256" key="9">
    <source>
        <dbReference type="ARBA" id="ARBA00022842"/>
    </source>
</evidence>
<keyword evidence="10" id="KW-0413">Isomerase</keyword>
<dbReference type="Proteomes" id="UP000282930">
    <property type="component" value="Chromosome"/>
</dbReference>
<comment type="catalytic activity">
    <reaction evidence="1">
        <text>alpha-D-glucose 1-phosphate = alpha-D-glucose 6-phosphate</text>
        <dbReference type="Rhea" id="RHEA:23536"/>
        <dbReference type="ChEBI" id="CHEBI:58225"/>
        <dbReference type="ChEBI" id="CHEBI:58601"/>
        <dbReference type="EC" id="5.4.2.2"/>
    </reaction>
</comment>
<comment type="similarity">
    <text evidence="5 14">Belongs to the phosphohexose mutase family.</text>
</comment>
<dbReference type="PANTHER" id="PTHR45745:SF1">
    <property type="entry name" value="PHOSPHOGLUCOMUTASE 2B-RELATED"/>
    <property type="match status" value="1"/>
</dbReference>
<keyword evidence="9 14" id="KW-0460">Magnesium</keyword>
<evidence type="ECO:0000256" key="14">
    <source>
        <dbReference type="RuleBase" id="RU004326"/>
    </source>
</evidence>
<evidence type="ECO:0000256" key="7">
    <source>
        <dbReference type="ARBA" id="ARBA00022553"/>
    </source>
</evidence>
<dbReference type="KEGG" id="ccha:ELD05_04620"/>
<dbReference type="SUPFAM" id="SSF53738">
    <property type="entry name" value="Phosphoglucomutase, first 3 domains"/>
    <property type="match status" value="3"/>
</dbReference>
<evidence type="ECO:0000256" key="8">
    <source>
        <dbReference type="ARBA" id="ARBA00022723"/>
    </source>
</evidence>
<dbReference type="Gene3D" id="3.30.310.50">
    <property type="entry name" value="Alpha-D-phosphohexomutase, C-terminal domain"/>
    <property type="match status" value="1"/>
</dbReference>
<dbReference type="CDD" id="cd05800">
    <property type="entry name" value="PGM_like2"/>
    <property type="match status" value="1"/>
</dbReference>
<dbReference type="GO" id="GO:0004614">
    <property type="term" value="F:phosphoglucomutase activity"/>
    <property type="evidence" value="ECO:0007669"/>
    <property type="project" value="UniProtKB-EC"/>
</dbReference>
<dbReference type="InterPro" id="IPR005845">
    <property type="entry name" value="A-D-PHexomutase_a/b/a-II"/>
</dbReference>
<feature type="domain" description="Alpha-D-phosphohexomutase alpha/beta/alpha" evidence="17">
    <location>
        <begin position="154"/>
        <end position="255"/>
    </location>
</feature>
<evidence type="ECO:0000256" key="12">
    <source>
        <dbReference type="ARBA" id="ARBA00041398"/>
    </source>
</evidence>
<dbReference type="PANTHER" id="PTHR45745">
    <property type="entry name" value="PHOSPHOMANNOMUTASE 45A"/>
    <property type="match status" value="1"/>
</dbReference>
<dbReference type="EC" id="5.4.2.2" evidence="6"/>
<sequence>MIKFGTDGWRAVISKDYTFDNVKIVAQAIADYIKEIDDKRPVLVGYDTRFMSEEYARLCAGVLVANGIKTYLTKKPTPTPVVSFTVKNMNLAGAIMITASHNPPQWNGIKFKGDYGGSALPSIIAEIEKHLYKNEVKFVEPEESSLFSFIDADKDYFEHIEKLVDLNLIAKFKPFAIIDPMHGAGVGYVKTLLEKYGIKHIQIRDERNPYFGGVNPEPIYKNLGKLIDTVVQNNADIGLATDGDADRVGAVDEKGEFIDSHRIYALLLRHLVEVKGLKGGVVKTFSTTNMVPILANKYGLKIYETPIGFKYICELFLKEDILIGGEESGGIGIKNHIPERDGILCSLLLLEIMAYYQKPISQILDELFKEIGYHYYDRVDLHLPNEIKEKTLKMISQNTEFAGRKIKEIQTLDGYKYIFEDGSWILFRASGTEPVLRVYTEQFTKDEVKRLLDEAVKLIEEMK</sequence>
<evidence type="ECO:0000256" key="3">
    <source>
        <dbReference type="ARBA" id="ARBA00005164"/>
    </source>
</evidence>
<dbReference type="GO" id="GO:0000287">
    <property type="term" value="F:magnesium ion binding"/>
    <property type="evidence" value="ECO:0007669"/>
    <property type="project" value="InterPro"/>
</dbReference>
<dbReference type="GO" id="GO:0005975">
    <property type="term" value="P:carbohydrate metabolic process"/>
    <property type="evidence" value="ECO:0007669"/>
    <property type="project" value="InterPro"/>
</dbReference>
<comment type="pathway">
    <text evidence="3">Glycolipid metabolism; diglucosyl-diacylglycerol biosynthesis.</text>
</comment>
<dbReference type="InterPro" id="IPR036900">
    <property type="entry name" value="A-D-PHexomutase_C_sf"/>
</dbReference>
<dbReference type="Gene3D" id="3.40.120.10">
    <property type="entry name" value="Alpha-D-Glucose-1,6-Bisphosphate, subunit A, domain 3"/>
    <property type="match status" value="3"/>
</dbReference>
<reference evidence="19 20" key="1">
    <citation type="submission" date="2018-12" db="EMBL/GenBank/DDBJ databases">
        <title>Genome sequence from the cellulolytic species, Caldicellulosiruptor changbaiensis.</title>
        <authorList>
            <person name="Blumer-Schuette S.E."/>
            <person name="Mendoza C."/>
        </authorList>
    </citation>
    <scope>NUCLEOTIDE SEQUENCE [LARGE SCALE GENOMIC DNA]</scope>
    <source>
        <strain evidence="19 20">CBS-Z</strain>
    </source>
</reference>
<evidence type="ECO:0000259" key="16">
    <source>
        <dbReference type="Pfam" id="PF02878"/>
    </source>
</evidence>
<dbReference type="InterPro" id="IPR005843">
    <property type="entry name" value="A-D-PHexomutase_C"/>
</dbReference>
<dbReference type="PRINTS" id="PR00509">
    <property type="entry name" value="PGMPMM"/>
</dbReference>
<dbReference type="InterPro" id="IPR005844">
    <property type="entry name" value="A-D-PHexomutase_a/b/a-I"/>
</dbReference>
<evidence type="ECO:0000256" key="10">
    <source>
        <dbReference type="ARBA" id="ARBA00023235"/>
    </source>
</evidence>
<dbReference type="GO" id="GO:0006166">
    <property type="term" value="P:purine ribonucleoside salvage"/>
    <property type="evidence" value="ECO:0007669"/>
    <property type="project" value="TreeGrafter"/>
</dbReference>
<keyword evidence="20" id="KW-1185">Reference proteome</keyword>
<evidence type="ECO:0000256" key="4">
    <source>
        <dbReference type="ARBA" id="ARBA00005189"/>
    </source>
</evidence>
<proteinExistence type="inferred from homology"/>
<gene>
    <name evidence="19" type="ORF">ELD05_04620</name>
</gene>
<evidence type="ECO:0000256" key="5">
    <source>
        <dbReference type="ARBA" id="ARBA00010231"/>
    </source>
</evidence>
<dbReference type="Pfam" id="PF02879">
    <property type="entry name" value="PGM_PMM_II"/>
    <property type="match status" value="1"/>
</dbReference>
<dbReference type="InterPro" id="IPR005841">
    <property type="entry name" value="Alpha-D-phosphohexomutase_SF"/>
</dbReference>
<dbReference type="GO" id="GO:0008973">
    <property type="term" value="F:phosphopentomutase activity"/>
    <property type="evidence" value="ECO:0007669"/>
    <property type="project" value="TreeGrafter"/>
</dbReference>
<organism evidence="19 20">
    <name type="scientific">Caldicellulosiruptor changbaiensis</name>
    <dbReference type="NCBI Taxonomy" id="1222016"/>
    <lineage>
        <taxon>Bacteria</taxon>
        <taxon>Bacillati</taxon>
        <taxon>Bacillota</taxon>
        <taxon>Bacillota incertae sedis</taxon>
        <taxon>Caldicellulosiruptorales</taxon>
        <taxon>Caldicellulosiruptoraceae</taxon>
        <taxon>Caldicellulosiruptor</taxon>
    </lineage>
</organism>
<dbReference type="PROSITE" id="PS00710">
    <property type="entry name" value="PGM_PMM"/>
    <property type="match status" value="1"/>
</dbReference>
<feature type="domain" description="Alpha-D-phosphohexomutase alpha/beta/alpha" evidence="16">
    <location>
        <begin position="2"/>
        <end position="134"/>
    </location>
</feature>
<evidence type="ECO:0000259" key="15">
    <source>
        <dbReference type="Pfam" id="PF00408"/>
    </source>
</evidence>
<evidence type="ECO:0000256" key="11">
    <source>
        <dbReference type="ARBA" id="ARBA00039995"/>
    </source>
</evidence>
<protein>
    <recommendedName>
        <fullName evidence="11">Phosphoglucomutase</fullName>
        <ecNumber evidence="6">5.4.2.2</ecNumber>
    </recommendedName>
    <alternativeName>
        <fullName evidence="13">Alpha-phosphoglucomutase</fullName>
    </alternativeName>
    <alternativeName>
        <fullName evidence="12">Glucose phosphomutase</fullName>
    </alternativeName>
</protein>
<evidence type="ECO:0000313" key="20">
    <source>
        <dbReference type="Proteomes" id="UP000282930"/>
    </source>
</evidence>
<keyword evidence="8 14" id="KW-0479">Metal-binding</keyword>
<dbReference type="Pfam" id="PF00408">
    <property type="entry name" value="PGM_PMM_IV"/>
    <property type="match status" value="1"/>
</dbReference>
<dbReference type="InterPro" id="IPR016055">
    <property type="entry name" value="A-D-PHexomutase_a/b/a-I/II/III"/>
</dbReference>
<evidence type="ECO:0000256" key="6">
    <source>
        <dbReference type="ARBA" id="ARBA00012728"/>
    </source>
</evidence>
<evidence type="ECO:0000256" key="1">
    <source>
        <dbReference type="ARBA" id="ARBA00000443"/>
    </source>
</evidence>
<dbReference type="RefSeq" id="WP_127351547.1">
    <property type="nucleotide sequence ID" value="NZ_CP034791.1"/>
</dbReference>
<evidence type="ECO:0000256" key="13">
    <source>
        <dbReference type="ARBA" id="ARBA00041467"/>
    </source>
</evidence>
<dbReference type="SUPFAM" id="SSF55957">
    <property type="entry name" value="Phosphoglucomutase, C-terminal domain"/>
    <property type="match status" value="1"/>
</dbReference>
<dbReference type="InterPro" id="IPR005846">
    <property type="entry name" value="A-D-PHexomutase_a/b/a-III"/>
</dbReference>
<comment type="pathway">
    <text evidence="4">Lipid metabolism.</text>
</comment>
<evidence type="ECO:0000256" key="2">
    <source>
        <dbReference type="ARBA" id="ARBA00001946"/>
    </source>
</evidence>
<accession>A0A3T0D4Q1</accession>
<feature type="domain" description="Alpha-D-phosphohexomutase C-terminal" evidence="15">
    <location>
        <begin position="408"/>
        <end position="457"/>
    </location>
</feature>
<name>A0A3T0D4Q1_9FIRM</name>
<keyword evidence="7" id="KW-0597">Phosphoprotein</keyword>
<dbReference type="AlphaFoldDB" id="A0A3T0D4Q1"/>
<feature type="domain" description="Alpha-D-phosphohexomutase alpha/beta/alpha" evidence="18">
    <location>
        <begin position="260"/>
        <end position="370"/>
    </location>
</feature>
<dbReference type="Pfam" id="PF02880">
    <property type="entry name" value="PGM_PMM_III"/>
    <property type="match status" value="1"/>
</dbReference>
<dbReference type="EMBL" id="CP034791">
    <property type="protein sequence ID" value="AZT89992.1"/>
    <property type="molecule type" value="Genomic_DNA"/>
</dbReference>
<evidence type="ECO:0000313" key="19">
    <source>
        <dbReference type="EMBL" id="AZT89992.1"/>
    </source>
</evidence>
<dbReference type="InterPro" id="IPR016066">
    <property type="entry name" value="A-D-PHexomutase_CS"/>
</dbReference>
<evidence type="ECO:0000259" key="18">
    <source>
        <dbReference type="Pfam" id="PF02880"/>
    </source>
</evidence>
<evidence type="ECO:0000259" key="17">
    <source>
        <dbReference type="Pfam" id="PF02879"/>
    </source>
</evidence>
<dbReference type="Pfam" id="PF02878">
    <property type="entry name" value="PGM_PMM_I"/>
    <property type="match status" value="1"/>
</dbReference>
<comment type="cofactor">
    <cofactor evidence="2">
        <name>Mg(2+)</name>
        <dbReference type="ChEBI" id="CHEBI:18420"/>
    </cofactor>
</comment>